<reference evidence="2" key="1">
    <citation type="submission" date="2023-08" db="EMBL/GenBank/DDBJ databases">
        <title>A de novo genome assembly of Solanum verrucosum Schlechtendal, a Mexican diploid species geographically isolated from the other diploid A-genome species in potato relatives.</title>
        <authorList>
            <person name="Hosaka K."/>
        </authorList>
    </citation>
    <scope>NUCLEOTIDE SEQUENCE</scope>
    <source>
        <tissue evidence="2">Young leaves</tissue>
    </source>
</reference>
<dbReference type="AlphaFoldDB" id="A0AAF0US03"/>
<name>A0AAF0US03_SOLVR</name>
<evidence type="ECO:0000256" key="1">
    <source>
        <dbReference type="SAM" id="MobiDB-lite"/>
    </source>
</evidence>
<organism evidence="2 3">
    <name type="scientific">Solanum verrucosum</name>
    <dbReference type="NCBI Taxonomy" id="315347"/>
    <lineage>
        <taxon>Eukaryota</taxon>
        <taxon>Viridiplantae</taxon>
        <taxon>Streptophyta</taxon>
        <taxon>Embryophyta</taxon>
        <taxon>Tracheophyta</taxon>
        <taxon>Spermatophyta</taxon>
        <taxon>Magnoliopsida</taxon>
        <taxon>eudicotyledons</taxon>
        <taxon>Gunneridae</taxon>
        <taxon>Pentapetalae</taxon>
        <taxon>asterids</taxon>
        <taxon>lamiids</taxon>
        <taxon>Solanales</taxon>
        <taxon>Solanaceae</taxon>
        <taxon>Solanoideae</taxon>
        <taxon>Solaneae</taxon>
        <taxon>Solanum</taxon>
    </lineage>
</organism>
<evidence type="ECO:0000313" key="3">
    <source>
        <dbReference type="Proteomes" id="UP001234989"/>
    </source>
</evidence>
<feature type="region of interest" description="Disordered" evidence="1">
    <location>
        <begin position="65"/>
        <end position="88"/>
    </location>
</feature>
<dbReference type="EMBL" id="CP133621">
    <property type="protein sequence ID" value="WMV50361.1"/>
    <property type="molecule type" value="Genomic_DNA"/>
</dbReference>
<evidence type="ECO:0000313" key="2">
    <source>
        <dbReference type="EMBL" id="WMV50361.1"/>
    </source>
</evidence>
<gene>
    <name evidence="2" type="ORF">MTR67_043746</name>
</gene>
<protein>
    <submittedName>
        <fullName evidence="2">Uncharacterized protein</fullName>
    </submittedName>
</protein>
<dbReference type="Proteomes" id="UP001234989">
    <property type="component" value="Chromosome 10"/>
</dbReference>
<keyword evidence="3" id="KW-1185">Reference proteome</keyword>
<accession>A0AAF0US03</accession>
<feature type="compositionally biased region" description="Polar residues" evidence="1">
    <location>
        <begin position="65"/>
        <end position="77"/>
    </location>
</feature>
<proteinExistence type="predicted"/>
<sequence>MHMSYGDRRRQPLRFSVGDRIFLLVSPMKGVMRFWRQGKHSPRRVVVMMTSRLRAQKAKAMKNNKLINFQVKTTEPQTGRGPLDEPSEGSWEIANVEALGAKCWLKFK</sequence>